<evidence type="ECO:0000256" key="5">
    <source>
        <dbReference type="SAM" id="Phobius"/>
    </source>
</evidence>
<evidence type="ECO:0000256" key="1">
    <source>
        <dbReference type="ARBA" id="ARBA00004613"/>
    </source>
</evidence>
<dbReference type="EMBL" id="GEDV01004650">
    <property type="protein sequence ID" value="JAP83907.1"/>
    <property type="molecule type" value="Transcribed_RNA"/>
</dbReference>
<evidence type="ECO:0000256" key="2">
    <source>
        <dbReference type="ARBA" id="ARBA00010701"/>
    </source>
</evidence>
<dbReference type="InterPro" id="IPR013818">
    <property type="entry name" value="Lipase"/>
</dbReference>
<dbReference type="PRINTS" id="PR00821">
    <property type="entry name" value="TAGLIPASE"/>
</dbReference>
<organism evidence="7">
    <name type="scientific">Rhipicephalus appendiculatus</name>
    <name type="common">Brown ear tick</name>
    <dbReference type="NCBI Taxonomy" id="34631"/>
    <lineage>
        <taxon>Eukaryota</taxon>
        <taxon>Metazoa</taxon>
        <taxon>Ecdysozoa</taxon>
        <taxon>Arthropoda</taxon>
        <taxon>Chelicerata</taxon>
        <taxon>Arachnida</taxon>
        <taxon>Acari</taxon>
        <taxon>Parasitiformes</taxon>
        <taxon>Ixodida</taxon>
        <taxon>Ixodoidea</taxon>
        <taxon>Ixodidae</taxon>
        <taxon>Rhipicephalinae</taxon>
        <taxon>Rhipicephalus</taxon>
        <taxon>Rhipicephalus</taxon>
    </lineage>
</organism>
<dbReference type="GO" id="GO:0005615">
    <property type="term" value="C:extracellular space"/>
    <property type="evidence" value="ECO:0007669"/>
    <property type="project" value="TreeGrafter"/>
</dbReference>
<evidence type="ECO:0000256" key="3">
    <source>
        <dbReference type="ARBA" id="ARBA00022525"/>
    </source>
</evidence>
<comment type="similarity">
    <text evidence="2 4">Belongs to the AB hydrolase superfamily. Lipase family.</text>
</comment>
<evidence type="ECO:0000259" key="6">
    <source>
        <dbReference type="Pfam" id="PF00151"/>
    </source>
</evidence>
<evidence type="ECO:0000313" key="7">
    <source>
        <dbReference type="EMBL" id="JAP83907.1"/>
    </source>
</evidence>
<dbReference type="AlphaFoldDB" id="A0A131YY40"/>
<dbReference type="Pfam" id="PF00151">
    <property type="entry name" value="Lipase"/>
    <property type="match status" value="1"/>
</dbReference>
<sequence>MQFLQVTCTRFYVYCAAVILSLLYACYATHEGPRHKKSNKVRHNDKEGWNVKVVNETLRLMKFAEVLHNTSYHTRVRLLKALEKKNFVGLHGADSKTEELADLLEPTSRSFWDIFNAASGDTTALTGAALGQYPCYKHVGCFNPKNRMGLEVAGPDPPEDVGTEISFFTGGAGGGVRVTDQNWSEVLAKGRWNMKKPLVAIVHGFTESGETPWVISMKDALLKYAGCNVLIVDWRKGAEFPFYFRAARDTPMPGAQLSLLIQKMITSSKNELSAKSVHVVGFSLGAQVAGFCGRHFYIATKKKLGRITGLDPAGPLFVNSTGCLSRDDADFVDVIHANAGSVENYHLGVDKSVGHVDFYPNGGSDQPGCPTGFFGSWRACSHGRAPELFIESITNKGCTFKALKCSGGWPAYERGRCKSDGNKYDGEMGYHSLQSKATGDQYLRTNDKSPYCIPLPK</sequence>
<dbReference type="Gene3D" id="3.40.50.1820">
    <property type="entry name" value="alpha/beta hydrolase"/>
    <property type="match status" value="1"/>
</dbReference>
<feature type="domain" description="Lipase" evidence="6">
    <location>
        <begin position="135"/>
        <end position="451"/>
    </location>
</feature>
<dbReference type="FunFam" id="3.40.50.1820:FF:000537">
    <property type="entry name" value="Ves G 1 allergen, putative"/>
    <property type="match status" value="1"/>
</dbReference>
<dbReference type="GO" id="GO:0016042">
    <property type="term" value="P:lipid catabolic process"/>
    <property type="evidence" value="ECO:0007669"/>
    <property type="project" value="TreeGrafter"/>
</dbReference>
<keyword evidence="5" id="KW-0472">Membrane</keyword>
<dbReference type="InterPro" id="IPR029058">
    <property type="entry name" value="AB_hydrolase_fold"/>
</dbReference>
<name>A0A131YY40_RHIAP</name>
<comment type="subcellular location">
    <subcellularLocation>
        <location evidence="1">Secreted</location>
    </subcellularLocation>
</comment>
<keyword evidence="5" id="KW-1133">Transmembrane helix</keyword>
<proteinExistence type="inferred from homology"/>
<keyword evidence="5" id="KW-0812">Transmembrane</keyword>
<accession>A0A131YY40</accession>
<dbReference type="InterPro" id="IPR033906">
    <property type="entry name" value="Lipase_N"/>
</dbReference>
<dbReference type="CDD" id="cd00707">
    <property type="entry name" value="Pancreat_lipase_like"/>
    <property type="match status" value="1"/>
</dbReference>
<dbReference type="InterPro" id="IPR000734">
    <property type="entry name" value="TAG_lipase"/>
</dbReference>
<evidence type="ECO:0000256" key="4">
    <source>
        <dbReference type="RuleBase" id="RU004262"/>
    </source>
</evidence>
<protein>
    <submittedName>
        <fullName evidence="7">Triacylglycerol lipase</fullName>
    </submittedName>
</protein>
<reference evidence="7" key="1">
    <citation type="journal article" date="2016" name="Ticks Tick Borne Dis.">
        <title>De novo assembly and annotation of the salivary gland transcriptome of Rhipicephalus appendiculatus male and female ticks during blood feeding.</title>
        <authorList>
            <person name="de Castro M.H."/>
            <person name="de Klerk D."/>
            <person name="Pienaar R."/>
            <person name="Latif A.A."/>
            <person name="Rees D.J."/>
            <person name="Mans B.J."/>
        </authorList>
    </citation>
    <scope>NUCLEOTIDE SEQUENCE</scope>
    <source>
        <tissue evidence="7">Salivary glands</tissue>
    </source>
</reference>
<dbReference type="PANTHER" id="PTHR11610">
    <property type="entry name" value="LIPASE"/>
    <property type="match status" value="1"/>
</dbReference>
<dbReference type="PANTHER" id="PTHR11610:SF173">
    <property type="entry name" value="LIPASE DOMAIN-CONTAINING PROTEIN-RELATED"/>
    <property type="match status" value="1"/>
</dbReference>
<dbReference type="GO" id="GO:0016298">
    <property type="term" value="F:lipase activity"/>
    <property type="evidence" value="ECO:0007669"/>
    <property type="project" value="InterPro"/>
</dbReference>
<keyword evidence="3" id="KW-0964">Secreted</keyword>
<dbReference type="SUPFAM" id="SSF53474">
    <property type="entry name" value="alpha/beta-Hydrolases"/>
    <property type="match status" value="1"/>
</dbReference>
<feature type="transmembrane region" description="Helical" evidence="5">
    <location>
        <begin position="12"/>
        <end position="30"/>
    </location>
</feature>